<organism evidence="2 3">
    <name type="scientific">Uliginosibacterium paludis</name>
    <dbReference type="NCBI Taxonomy" id="1615952"/>
    <lineage>
        <taxon>Bacteria</taxon>
        <taxon>Pseudomonadati</taxon>
        <taxon>Pseudomonadota</taxon>
        <taxon>Betaproteobacteria</taxon>
        <taxon>Rhodocyclales</taxon>
        <taxon>Zoogloeaceae</taxon>
        <taxon>Uliginosibacterium</taxon>
    </lineage>
</organism>
<evidence type="ECO:0000256" key="1">
    <source>
        <dbReference type="SAM" id="SignalP"/>
    </source>
</evidence>
<gene>
    <name evidence="2" type="ORF">ABVT11_08070</name>
</gene>
<feature type="signal peptide" evidence="1">
    <location>
        <begin position="1"/>
        <end position="22"/>
    </location>
</feature>
<evidence type="ECO:0000313" key="2">
    <source>
        <dbReference type="EMBL" id="MET1489782.1"/>
    </source>
</evidence>
<keyword evidence="1" id="KW-0732">Signal</keyword>
<reference evidence="2 3" key="1">
    <citation type="submission" date="2024-07" db="EMBL/GenBank/DDBJ databases">
        <title>Uliginosibacterium paludis KCTC:42655.</title>
        <authorList>
            <person name="Kim M.K."/>
        </authorList>
    </citation>
    <scope>NUCLEOTIDE SEQUENCE [LARGE SCALE GENOMIC DNA]</scope>
    <source>
        <strain evidence="2 3">KCTC 42655</strain>
    </source>
</reference>
<dbReference type="RefSeq" id="WP_345924886.1">
    <property type="nucleotide sequence ID" value="NZ_JBDIVF010000002.1"/>
</dbReference>
<proteinExistence type="predicted"/>
<dbReference type="Proteomes" id="UP001548590">
    <property type="component" value="Unassembled WGS sequence"/>
</dbReference>
<keyword evidence="3" id="KW-1185">Reference proteome</keyword>
<dbReference type="EMBL" id="JBEWLZ010000003">
    <property type="protein sequence ID" value="MET1489782.1"/>
    <property type="molecule type" value="Genomic_DNA"/>
</dbReference>
<name>A0ABV2CQN7_9RHOO</name>
<sequence>MQRSTRLAISALGLSLILAACGGGGSDDNSSTPAASSAASSVASSTASSKASSSAASTATSSAASSTATSAASSTSSAASSAAAVTTGTWTPSLSLVGSSNLLTCASGNYGFNASTSEITAGAAALYSASASNLRLYDGSSDCSGSTWAITYNGSSFATSSAVSTGSSLTGTTFNRYIKIPYTNAATTSPSITVKFGNSNSSGCSAGQIVIADANANILYAGNGCAYTGGTAATATSPASATATATVTKGASGAFYVYYTRVGDSTGGLRVWSIDYTY</sequence>
<evidence type="ECO:0000313" key="3">
    <source>
        <dbReference type="Proteomes" id="UP001548590"/>
    </source>
</evidence>
<accession>A0ABV2CQN7</accession>
<protein>
    <submittedName>
        <fullName evidence="2">Uncharacterized protein</fullName>
    </submittedName>
</protein>
<feature type="chain" id="PRO_5046553913" evidence="1">
    <location>
        <begin position="23"/>
        <end position="278"/>
    </location>
</feature>
<dbReference type="PROSITE" id="PS51257">
    <property type="entry name" value="PROKAR_LIPOPROTEIN"/>
    <property type="match status" value="1"/>
</dbReference>
<comment type="caution">
    <text evidence="2">The sequence shown here is derived from an EMBL/GenBank/DDBJ whole genome shotgun (WGS) entry which is preliminary data.</text>
</comment>